<dbReference type="Gene3D" id="2.40.50.180">
    <property type="entry name" value="CheA-289, Domain 4"/>
    <property type="match status" value="1"/>
</dbReference>
<evidence type="ECO:0000313" key="2">
    <source>
        <dbReference type="EMBL" id="MBC5639457.1"/>
    </source>
</evidence>
<dbReference type="SUPFAM" id="SSF50341">
    <property type="entry name" value="CheW-like"/>
    <property type="match status" value="1"/>
</dbReference>
<evidence type="ECO:0000313" key="3">
    <source>
        <dbReference type="Proteomes" id="UP000662088"/>
    </source>
</evidence>
<dbReference type="InterPro" id="IPR036061">
    <property type="entry name" value="CheW-like_dom_sf"/>
</dbReference>
<dbReference type="RefSeq" id="WP_022169230.1">
    <property type="nucleotide sequence ID" value="NZ_JACOOQ010000003.1"/>
</dbReference>
<sequence>MQFIIFRLGSEYFATETEKIQNISDIMQITKVPTAPSYIKGLINLRGSIKPLVDIGMLLNIKNQSENQNIIILKLDEEEVGIAVDEVIEVADIDLNMLQNTSIDSKEYIKGVIEFNKYLLTVIDINKIVNI</sequence>
<reference evidence="2" key="1">
    <citation type="submission" date="2020-08" db="EMBL/GenBank/DDBJ databases">
        <title>Genome public.</title>
        <authorList>
            <person name="Liu C."/>
            <person name="Sun Q."/>
        </authorList>
    </citation>
    <scope>NUCLEOTIDE SEQUENCE</scope>
    <source>
        <strain evidence="2">NSJ-42</strain>
    </source>
</reference>
<dbReference type="PANTHER" id="PTHR22617:SF23">
    <property type="entry name" value="CHEMOTAXIS PROTEIN CHEW"/>
    <property type="match status" value="1"/>
</dbReference>
<dbReference type="Pfam" id="PF01584">
    <property type="entry name" value="CheW"/>
    <property type="match status" value="1"/>
</dbReference>
<dbReference type="EMBL" id="JACOOQ010000003">
    <property type="protein sequence ID" value="MBC5639457.1"/>
    <property type="molecule type" value="Genomic_DNA"/>
</dbReference>
<gene>
    <name evidence="2" type="ORF">H8R92_03230</name>
</gene>
<protein>
    <submittedName>
        <fullName evidence="2">Chemotaxis protein CheW</fullName>
    </submittedName>
</protein>
<dbReference type="InterPro" id="IPR039315">
    <property type="entry name" value="CheW"/>
</dbReference>
<dbReference type="AlphaFoldDB" id="A0A8I0AC74"/>
<accession>A0A8I0AC74</accession>
<organism evidence="2 3">
    <name type="scientific">Clostridium lentum</name>
    <dbReference type="NCBI Taxonomy" id="2763037"/>
    <lineage>
        <taxon>Bacteria</taxon>
        <taxon>Bacillati</taxon>
        <taxon>Bacillota</taxon>
        <taxon>Clostridia</taxon>
        <taxon>Eubacteriales</taxon>
        <taxon>Clostridiaceae</taxon>
        <taxon>Clostridium</taxon>
    </lineage>
</organism>
<dbReference type="InterPro" id="IPR002545">
    <property type="entry name" value="CheW-lke_dom"/>
</dbReference>
<dbReference type="GO" id="GO:0005829">
    <property type="term" value="C:cytosol"/>
    <property type="evidence" value="ECO:0007669"/>
    <property type="project" value="TreeGrafter"/>
</dbReference>
<feature type="domain" description="CheW-like" evidence="1">
    <location>
        <begin position="1"/>
        <end position="131"/>
    </location>
</feature>
<evidence type="ECO:0000259" key="1">
    <source>
        <dbReference type="PROSITE" id="PS50851"/>
    </source>
</evidence>
<dbReference type="SMART" id="SM00260">
    <property type="entry name" value="CheW"/>
    <property type="match status" value="1"/>
</dbReference>
<name>A0A8I0AC74_9CLOT</name>
<dbReference type="Proteomes" id="UP000662088">
    <property type="component" value="Unassembled WGS sequence"/>
</dbReference>
<dbReference type="PROSITE" id="PS50851">
    <property type="entry name" value="CHEW"/>
    <property type="match status" value="1"/>
</dbReference>
<dbReference type="PANTHER" id="PTHR22617">
    <property type="entry name" value="CHEMOTAXIS SENSOR HISTIDINE KINASE-RELATED"/>
    <property type="match status" value="1"/>
</dbReference>
<proteinExistence type="predicted"/>
<dbReference type="GO" id="GO:0006935">
    <property type="term" value="P:chemotaxis"/>
    <property type="evidence" value="ECO:0007669"/>
    <property type="project" value="InterPro"/>
</dbReference>
<keyword evidence="3" id="KW-1185">Reference proteome</keyword>
<dbReference type="GO" id="GO:0007165">
    <property type="term" value="P:signal transduction"/>
    <property type="evidence" value="ECO:0007669"/>
    <property type="project" value="InterPro"/>
</dbReference>
<comment type="caution">
    <text evidence="2">The sequence shown here is derived from an EMBL/GenBank/DDBJ whole genome shotgun (WGS) entry which is preliminary data.</text>
</comment>
<dbReference type="Gene3D" id="2.30.30.40">
    <property type="entry name" value="SH3 Domains"/>
    <property type="match status" value="1"/>
</dbReference>